<dbReference type="EMBL" id="BJXV01000029">
    <property type="protein sequence ID" value="GEN29652.1"/>
    <property type="molecule type" value="Genomic_DNA"/>
</dbReference>
<name>A0A511UWY1_9GAMM</name>
<reference evidence="1 2" key="1">
    <citation type="submission" date="2019-07" db="EMBL/GenBank/DDBJ databases">
        <title>Whole genome shotgun sequence of Halomonas variabilis NBRC 102410.</title>
        <authorList>
            <person name="Hosoyama A."/>
            <person name="Uohara A."/>
            <person name="Ohji S."/>
            <person name="Ichikawa N."/>
        </authorList>
    </citation>
    <scope>NUCLEOTIDE SEQUENCE [LARGE SCALE GENOMIC DNA]</scope>
    <source>
        <strain evidence="1 2">NBRC 102410</strain>
    </source>
</reference>
<comment type="caution">
    <text evidence="1">The sequence shown here is derived from an EMBL/GenBank/DDBJ whole genome shotgun (WGS) entry which is preliminary data.</text>
</comment>
<accession>A0A511UWY1</accession>
<dbReference type="Proteomes" id="UP000321303">
    <property type="component" value="Unassembled WGS sequence"/>
</dbReference>
<evidence type="ECO:0000313" key="1">
    <source>
        <dbReference type="EMBL" id="GEN29652.1"/>
    </source>
</evidence>
<dbReference type="AlphaFoldDB" id="A0A511UWY1"/>
<proteinExistence type="predicted"/>
<dbReference type="RefSeq" id="WP_146876557.1">
    <property type="nucleotide sequence ID" value="NZ_BJXV01000029.1"/>
</dbReference>
<organism evidence="1 2">
    <name type="scientific">Halovibrio variabilis</name>
    <dbReference type="NCBI Taxonomy" id="31910"/>
    <lineage>
        <taxon>Bacteria</taxon>
        <taxon>Pseudomonadati</taxon>
        <taxon>Pseudomonadota</taxon>
        <taxon>Gammaproteobacteria</taxon>
        <taxon>Oceanospirillales</taxon>
        <taxon>Halomonadaceae</taxon>
        <taxon>Halovibrio</taxon>
    </lineage>
</organism>
<sequence>MKTCPNPIDIIEKYFNIELRTESLEEFDGIDSEQWIDFSKTYLKVMESGFASAYLDEQVSPAHKVRIYFEPTLKHDWAKKLEERFAETPLLGYRAFLPKDPRITRAVVSEFLNPLKKHLLLADSVFIPDNFYRSFDMVADSVSRDSWRNNPNTVRLVKDSIARIRAYLPILAELRDFIRCNALVFMPYYITPTFPYANVPRKLKDRIDRLRVIDPTGEIWGSGFSTNEFNKVLVPWLNARLLGLDPVFLTDTMARVAGTLCFDDDAISSPASDLLSVRILPFGGASEIDLDMLWSMRSNESVFSHVRRLTAQCKEHLEDNLGPGSTQRATEALSRQFLQDHLASLRTERVISLANKPCVGLTWRIGLAVTTVGTSEIISAAASSFLDTSIGKAVLSRLSPERRAISYLNAAL</sequence>
<gene>
    <name evidence="1" type="ORF">HVA01_32980</name>
</gene>
<keyword evidence="2" id="KW-1185">Reference proteome</keyword>
<protein>
    <submittedName>
        <fullName evidence="1">Uncharacterized protein</fullName>
    </submittedName>
</protein>
<dbReference type="OrthoDB" id="9553409at2"/>
<evidence type="ECO:0000313" key="2">
    <source>
        <dbReference type="Proteomes" id="UP000321303"/>
    </source>
</evidence>